<dbReference type="OrthoDB" id="6675276at2"/>
<protein>
    <submittedName>
        <fullName evidence="1">Uncharacterized protein</fullName>
    </submittedName>
</protein>
<dbReference type="EMBL" id="APQK01000012">
    <property type="protein sequence ID" value="ENW04731.1"/>
    <property type="molecule type" value="Genomic_DNA"/>
</dbReference>
<dbReference type="HOGENOM" id="CLU_902022_0_0_6"/>
<dbReference type="Proteomes" id="UP000018417">
    <property type="component" value="Unassembled WGS sequence"/>
</dbReference>
<dbReference type="RefSeq" id="WP_005053494.1">
    <property type="nucleotide sequence ID" value="NZ_KB849759.1"/>
</dbReference>
<accession>N9FII1</accession>
<reference evidence="1 2" key="1">
    <citation type="submission" date="2013-02" db="EMBL/GenBank/DDBJ databases">
        <title>The Genome Sequence of Acinetobacter beijerinckii ANC 3835.</title>
        <authorList>
            <consortium name="The Broad Institute Genome Sequencing Platform"/>
            <consortium name="The Broad Institute Genome Sequencing Center for Infectious Disease"/>
            <person name="Cerqueira G."/>
            <person name="Feldgarden M."/>
            <person name="Courvalin P."/>
            <person name="Perichon B."/>
            <person name="Grillot-Courvalin C."/>
            <person name="Clermont D."/>
            <person name="Rocha E."/>
            <person name="Yoon E.-J."/>
            <person name="Nemec A."/>
            <person name="Walker B."/>
            <person name="Young S.K."/>
            <person name="Zeng Q."/>
            <person name="Gargeya S."/>
            <person name="Fitzgerald M."/>
            <person name="Haas B."/>
            <person name="Abouelleil A."/>
            <person name="Alvarado L."/>
            <person name="Arachchi H.M."/>
            <person name="Berlin A.M."/>
            <person name="Chapman S.B."/>
            <person name="Dewar J."/>
            <person name="Goldberg J."/>
            <person name="Griggs A."/>
            <person name="Gujja S."/>
            <person name="Hansen M."/>
            <person name="Howarth C."/>
            <person name="Imamovic A."/>
            <person name="Larimer J."/>
            <person name="McCowan C."/>
            <person name="Murphy C."/>
            <person name="Neiman D."/>
            <person name="Pearson M."/>
            <person name="Priest M."/>
            <person name="Roberts A."/>
            <person name="Saif S."/>
            <person name="Shea T."/>
            <person name="Sisk P."/>
            <person name="Sykes S."/>
            <person name="Wortman J."/>
            <person name="Nusbaum C."/>
            <person name="Birren B."/>
        </authorList>
    </citation>
    <scope>NUCLEOTIDE SEQUENCE [LARGE SCALE GENOMIC DNA]</scope>
    <source>
        <strain evidence="1 2">ANC 3835</strain>
    </source>
</reference>
<organism evidence="1 2">
    <name type="scientific">Acinetobacter beijerinckii ANC 3835</name>
    <dbReference type="NCBI Taxonomy" id="1217649"/>
    <lineage>
        <taxon>Bacteria</taxon>
        <taxon>Pseudomonadati</taxon>
        <taxon>Pseudomonadota</taxon>
        <taxon>Gammaproteobacteria</taxon>
        <taxon>Moraxellales</taxon>
        <taxon>Moraxellaceae</taxon>
        <taxon>Acinetobacter</taxon>
    </lineage>
</organism>
<evidence type="ECO:0000313" key="1">
    <source>
        <dbReference type="EMBL" id="ENW04731.1"/>
    </source>
</evidence>
<name>N9FII1_9GAMM</name>
<proteinExistence type="predicted"/>
<gene>
    <name evidence="1" type="ORF">F934_01462</name>
</gene>
<dbReference type="AlphaFoldDB" id="N9FII1"/>
<sequence>MSDLFKLDTPIEAVDEDLLLSRFEHIYKENRAIDFIIDRTVDPDLFSEIIDDFDPLISVEKVFIAKPITRGAKQPLALLRLKNDLKFYGYAPKIVEILLEQLAYTSTRQIICGWGYSEHSLDGLKIKFQKNLIAKSEGSAQSFVLRWFDPRVQYVFQNMAPEVLYHHYLADYKIWEYLHPKGIFTKAPIAYTFKFNNIFPKQVIDFLMMCEDVNSINKYLVNKNIPSNQIEPMLTYEHLILIKGNSANVEFNVMSELVYWFYKVGSTLTEHADIKTLWHREDNEQMLEKLNTDSTLQANVLERDRVNG</sequence>
<dbReference type="PATRIC" id="fig|1217649.3.peg.1398"/>
<comment type="caution">
    <text evidence="1">The sequence shown here is derived from an EMBL/GenBank/DDBJ whole genome shotgun (WGS) entry which is preliminary data.</text>
</comment>
<evidence type="ECO:0000313" key="2">
    <source>
        <dbReference type="Proteomes" id="UP000018417"/>
    </source>
</evidence>